<feature type="transmembrane region" description="Helical" evidence="7">
    <location>
        <begin position="265"/>
        <end position="285"/>
    </location>
</feature>
<evidence type="ECO:0000313" key="10">
    <source>
        <dbReference type="Proteomes" id="UP000824007"/>
    </source>
</evidence>
<comment type="subcellular location">
    <subcellularLocation>
        <location evidence="1 7">Cell membrane</location>
        <topology evidence="1 7">Multi-pass membrane protein</topology>
    </subcellularLocation>
</comment>
<organism evidence="9 10">
    <name type="scientific">Candidatus Eisenbergiella pullistercoris</name>
    <dbReference type="NCBI Taxonomy" id="2838555"/>
    <lineage>
        <taxon>Bacteria</taxon>
        <taxon>Bacillati</taxon>
        <taxon>Bacillota</taxon>
        <taxon>Clostridia</taxon>
        <taxon>Lachnospirales</taxon>
        <taxon>Lachnospiraceae</taxon>
        <taxon>Eisenbergiella</taxon>
    </lineage>
</organism>
<keyword evidence="4 7" id="KW-0812">Transmembrane</keyword>
<dbReference type="EMBL" id="DXDD01000103">
    <property type="protein sequence ID" value="HIY60689.1"/>
    <property type="molecule type" value="Genomic_DNA"/>
</dbReference>
<evidence type="ECO:0000313" key="9">
    <source>
        <dbReference type="EMBL" id="HIY60689.1"/>
    </source>
</evidence>
<evidence type="ECO:0000256" key="6">
    <source>
        <dbReference type="ARBA" id="ARBA00023136"/>
    </source>
</evidence>
<dbReference type="PANTHER" id="PTHR43744">
    <property type="entry name" value="ABC TRANSPORTER PERMEASE PROTEIN MG189-RELATED-RELATED"/>
    <property type="match status" value="1"/>
</dbReference>
<reference evidence="9" key="1">
    <citation type="journal article" date="2021" name="PeerJ">
        <title>Extensive microbial diversity within the chicken gut microbiome revealed by metagenomics and culture.</title>
        <authorList>
            <person name="Gilroy R."/>
            <person name="Ravi A."/>
            <person name="Getino M."/>
            <person name="Pursley I."/>
            <person name="Horton D.L."/>
            <person name="Alikhan N.F."/>
            <person name="Baker D."/>
            <person name="Gharbi K."/>
            <person name="Hall N."/>
            <person name="Watson M."/>
            <person name="Adriaenssens E.M."/>
            <person name="Foster-Nyarko E."/>
            <person name="Jarju S."/>
            <person name="Secka A."/>
            <person name="Antonio M."/>
            <person name="Oren A."/>
            <person name="Chaudhuri R.R."/>
            <person name="La Ragione R."/>
            <person name="Hildebrand F."/>
            <person name="Pallen M.J."/>
        </authorList>
    </citation>
    <scope>NUCLEOTIDE SEQUENCE</scope>
    <source>
        <strain evidence="9">ChiSxjej3B15-24422</strain>
    </source>
</reference>
<dbReference type="GO" id="GO:0055085">
    <property type="term" value="P:transmembrane transport"/>
    <property type="evidence" value="ECO:0007669"/>
    <property type="project" value="InterPro"/>
</dbReference>
<accession>A0A9D1YPS6</accession>
<keyword evidence="2 7" id="KW-0813">Transport</keyword>
<comment type="caution">
    <text evidence="9">The sequence shown here is derived from an EMBL/GenBank/DDBJ whole genome shotgun (WGS) entry which is preliminary data.</text>
</comment>
<dbReference type="SUPFAM" id="SSF161098">
    <property type="entry name" value="MetI-like"/>
    <property type="match status" value="1"/>
</dbReference>
<evidence type="ECO:0000256" key="3">
    <source>
        <dbReference type="ARBA" id="ARBA00022475"/>
    </source>
</evidence>
<evidence type="ECO:0000256" key="4">
    <source>
        <dbReference type="ARBA" id="ARBA00022692"/>
    </source>
</evidence>
<evidence type="ECO:0000256" key="7">
    <source>
        <dbReference type="RuleBase" id="RU363032"/>
    </source>
</evidence>
<protein>
    <submittedName>
        <fullName evidence="9">Carbohydrate ABC transporter permease</fullName>
    </submittedName>
</protein>
<dbReference type="PROSITE" id="PS50928">
    <property type="entry name" value="ABC_TM1"/>
    <property type="match status" value="1"/>
</dbReference>
<comment type="similarity">
    <text evidence="7">Belongs to the binding-protein-dependent transport system permease family.</text>
</comment>
<keyword evidence="5 7" id="KW-1133">Transmembrane helix</keyword>
<feature type="transmembrane region" description="Helical" evidence="7">
    <location>
        <begin position="110"/>
        <end position="128"/>
    </location>
</feature>
<dbReference type="InterPro" id="IPR000515">
    <property type="entry name" value="MetI-like"/>
</dbReference>
<dbReference type="InterPro" id="IPR035906">
    <property type="entry name" value="MetI-like_sf"/>
</dbReference>
<feature type="domain" description="ABC transmembrane type-1" evidence="8">
    <location>
        <begin position="73"/>
        <end position="282"/>
    </location>
</feature>
<dbReference type="Proteomes" id="UP000824007">
    <property type="component" value="Unassembled WGS sequence"/>
</dbReference>
<reference evidence="9" key="2">
    <citation type="submission" date="2021-04" db="EMBL/GenBank/DDBJ databases">
        <authorList>
            <person name="Gilroy R."/>
        </authorList>
    </citation>
    <scope>NUCLEOTIDE SEQUENCE</scope>
    <source>
        <strain evidence="9">ChiSxjej3B15-24422</strain>
    </source>
</reference>
<feature type="transmembrane region" description="Helical" evidence="7">
    <location>
        <begin position="77"/>
        <end position="98"/>
    </location>
</feature>
<evidence type="ECO:0000259" key="8">
    <source>
        <dbReference type="PROSITE" id="PS50928"/>
    </source>
</evidence>
<dbReference type="Gene3D" id="1.10.3720.10">
    <property type="entry name" value="MetI-like"/>
    <property type="match status" value="1"/>
</dbReference>
<name>A0A9D1YPS6_9FIRM</name>
<dbReference type="GO" id="GO:0005886">
    <property type="term" value="C:plasma membrane"/>
    <property type="evidence" value="ECO:0007669"/>
    <property type="project" value="UniProtKB-SubCell"/>
</dbReference>
<evidence type="ECO:0000256" key="2">
    <source>
        <dbReference type="ARBA" id="ARBA00022448"/>
    </source>
</evidence>
<evidence type="ECO:0000256" key="1">
    <source>
        <dbReference type="ARBA" id="ARBA00004651"/>
    </source>
</evidence>
<proteinExistence type="inferred from homology"/>
<keyword evidence="3" id="KW-1003">Cell membrane</keyword>
<keyword evidence="6 7" id="KW-0472">Membrane</keyword>
<feature type="transmembrane region" description="Helical" evidence="7">
    <location>
        <begin position="12"/>
        <end position="37"/>
    </location>
</feature>
<dbReference type="PANTHER" id="PTHR43744:SF9">
    <property type="entry name" value="POLYGALACTURONAN_RHAMNOGALACTURONAN TRANSPORT SYSTEM PERMEASE PROTEIN YTCP"/>
    <property type="match status" value="1"/>
</dbReference>
<dbReference type="Pfam" id="PF00528">
    <property type="entry name" value="BPD_transp_1"/>
    <property type="match status" value="1"/>
</dbReference>
<evidence type="ECO:0000256" key="5">
    <source>
        <dbReference type="ARBA" id="ARBA00022989"/>
    </source>
</evidence>
<dbReference type="AlphaFoldDB" id="A0A9D1YPS6"/>
<sequence length="300" mass="33882">MKGIHSDKAFTVINYTLLVIITLIILYPLYFTVIASISEPYDVVSGNVVLWPKGFTLDSYRQIFQNEEIWVGFRNSVAYTVFGTLMSLVLTIPAAYALSKKNLWGRGLITTYFVIIMYFSGGLLPTYLVVRDLGLLNQPYTLIIIGSFSVYNMVVARTYYQSSIPESLYEAAEIDGCSGFGQFFRIAVPLSKPIIAVIALYYAVGRWNDFYNSLVYITNSDYYSLQQVLRNILLESQNALAAIDGNTMSSEEMVYFMRRAYMAEAMKYAIIFVSSLPMLLIYPLVQKHFVKGVMIGSVKG</sequence>
<dbReference type="CDD" id="cd06261">
    <property type="entry name" value="TM_PBP2"/>
    <property type="match status" value="1"/>
</dbReference>
<gene>
    <name evidence="9" type="ORF">H9831_08440</name>
</gene>